<evidence type="ECO:0000256" key="6">
    <source>
        <dbReference type="SAM" id="MobiDB-lite"/>
    </source>
</evidence>
<proteinExistence type="predicted"/>
<evidence type="ECO:0000256" key="4">
    <source>
        <dbReference type="ARBA" id="ARBA00022786"/>
    </source>
</evidence>
<dbReference type="RefSeq" id="XP_031568634.1">
    <property type="nucleotide sequence ID" value="XM_031712774.1"/>
</dbReference>
<protein>
    <submittedName>
        <fullName evidence="12">Uncharacterized protein LOC116303263</fullName>
    </submittedName>
</protein>
<dbReference type="GO" id="GO:0005737">
    <property type="term" value="C:cytoplasm"/>
    <property type="evidence" value="ECO:0007669"/>
    <property type="project" value="TreeGrafter"/>
</dbReference>
<dbReference type="InterPro" id="IPR000608">
    <property type="entry name" value="UBC"/>
</dbReference>
<feature type="domain" description="UBC core" evidence="9">
    <location>
        <begin position="1310"/>
        <end position="1478"/>
    </location>
</feature>
<evidence type="ECO:0000313" key="12">
    <source>
        <dbReference type="RefSeq" id="XP_031568634.1"/>
    </source>
</evidence>
<dbReference type="GO" id="GO:0034450">
    <property type="term" value="F:ubiquitin-ubiquitin ligase activity"/>
    <property type="evidence" value="ECO:0007669"/>
    <property type="project" value="InterPro"/>
</dbReference>
<dbReference type="InterPro" id="IPR002048">
    <property type="entry name" value="EF_hand_dom"/>
</dbReference>
<dbReference type="InterPro" id="IPR018247">
    <property type="entry name" value="EF_Hand_1_Ca_BS"/>
</dbReference>
<keyword evidence="5" id="KW-0539">Nucleus</keyword>
<evidence type="ECO:0000256" key="5">
    <source>
        <dbReference type="ARBA" id="ARBA00023242"/>
    </source>
</evidence>
<organism evidence="11 12">
    <name type="scientific">Actinia tenebrosa</name>
    <name type="common">Australian red waratah sea anemone</name>
    <dbReference type="NCBI Taxonomy" id="6105"/>
    <lineage>
        <taxon>Eukaryota</taxon>
        <taxon>Metazoa</taxon>
        <taxon>Cnidaria</taxon>
        <taxon>Anthozoa</taxon>
        <taxon>Hexacorallia</taxon>
        <taxon>Actiniaria</taxon>
        <taxon>Actiniidae</taxon>
        <taxon>Actinia</taxon>
    </lineage>
</organism>
<dbReference type="PROSITE" id="PS00018">
    <property type="entry name" value="EF_HAND_1"/>
    <property type="match status" value="1"/>
</dbReference>
<feature type="region of interest" description="Disordered" evidence="6">
    <location>
        <begin position="1225"/>
        <end position="1265"/>
    </location>
</feature>
<keyword evidence="7" id="KW-1133">Transmembrane helix</keyword>
<feature type="signal peptide" evidence="8">
    <location>
        <begin position="1"/>
        <end position="26"/>
    </location>
</feature>
<dbReference type="InterPro" id="IPR016135">
    <property type="entry name" value="UBQ-conjugating_enzyme/RWD"/>
</dbReference>
<dbReference type="Pfam" id="PF00179">
    <property type="entry name" value="UQ_con"/>
    <property type="match status" value="1"/>
</dbReference>
<dbReference type="GO" id="GO:0005509">
    <property type="term" value="F:calcium ion binding"/>
    <property type="evidence" value="ECO:0007669"/>
    <property type="project" value="InterPro"/>
</dbReference>
<gene>
    <name evidence="12" type="primary">LOC116303263</name>
</gene>
<keyword evidence="11" id="KW-1185">Reference proteome</keyword>
<dbReference type="InterPro" id="IPR019474">
    <property type="entry name" value="Ub_conjug_fac_E4_core"/>
</dbReference>
<sequence length="1538" mass="173569">MRMLLGINRLLFVVTFVGFGLTSLQSAQYGDSFMEDLEDAMKDENGEKPKIILNKEEMALYDRDKDGHLNHKEMEHYMNDVVQTVYKKKETKQKKNSSTKKSYLPKFLARLNFREIGIALVTIALVIVGCCIFVRRRKGSNGSRKGVPVEDLRAARLRRLATEDSATKREEQNVSIKSPKNINSRKVKQTPRTIDPVNDDDESTDADDFEMSHKNLEKKKMVEKLDILSQSESIKHRTVKHISTSQPSTANQPIKSINTQAAKSTATTNSVAATIPNGKDVISKQSNKKVELELQTGSKKVSCPAPVKVELPYSQAVKLVLSQVLDCTLEINESLSSLRTLPLSPVNTLSIKLQLQSHELPKTKENMNMKLQNLLLKRTHLEVEPMKFAIKCYDRCTHSPCNDLKNTVNGGETWNDVTSVIKPECAQIILKQLVPAIASPTPDDEDLWSDFRNASHAQGPSYYFLNCLAGWSSDGAVVSTELLTMLLEQGKKELEVKETFVGMVSIAGKHISSLKKLDEIALQSSSLLRGLEILINQPLMTEFLADHLEKEVKDSIDILEIFFQEKSFLSAFLAITTLEVRVNGKSLASEPFIQLPHFPRAFQSDVERVQSQIQDGMHSCQNIVHKGIRKVLAKNQESALAWLAAVVTANDLRSAGLLNAHYDEAISCDGFMMNLCNVLLQLSEPFFISKGDDKIANISPSYCVSNACRLDHDNERTLSGWSIGAEGEESKKKTAFFLPDELKGKFNLKSEVFHLTHRALHIGLSNTIKHYNKLIRHYMLQKEMLEGKDKEKYEPIVALFVLQWNTVLQDPQFMRQCSEFYLTSAVWLMKLLENCAVSTDEKPLADEDIKQKEYELMSFIPEYYIKDMCSWFYYVAVHNPNILKGFKVIQFVDCCAILMGSKGFKPGPMVCSKIVTSLLAFADSCEKYKKKKSLLATASWGRGIEGDLAACVRVCPLIREKLASGLIHTYTSVDVVEGLDVDKEEFDKFSSRTEIVNLLEYLWRDPESRGMLTSRCGKDEIQGFLSAILDTLFYLLNDGLLRISNVCKLQKSLEDKKAWQELSTKEQEEKTNFLRSEEHVSKSFMIMASSTLSFLAMITEEDKVARCFSRPPLSQRAASAIIGFLDTLCGSHRCELKVKKMENYSFNPRDILVKLVSILLHIVKSGQKENDTEFVKSMATDPDYSRRVMIQTIKTLKQNDLALADTLKELENFVLQCGEVRKGHAGESSASKVTGEEEDEEEEVSFEQQEEEGDNEDSAEGVKEVAAASTESMEEMYLLRLKDACYDTAELMDVTAFQCFRSQPINTRSATIRTLMREITQLKESLPVHPNSSIFVRQDEERMDFVRALITGPVDTPYSRGCFVFDVYFPSTYPNVPPLVKLITTGNGTARFNPNLYQDGKVCLSLLGTWHGGDASEKWDPKKSSLCQVLLSIQGMILIPDPCFNEPGYEGIRGTDEGDDLSRRSNAKIRLLTVRHAMVAQLRQPPAGLEDVILTHFKLQKEAILKQVSDWLQQCIEPEEERRMRNAVEELKIELDKL</sequence>
<dbReference type="SUPFAM" id="SSF54495">
    <property type="entry name" value="UBC-like"/>
    <property type="match status" value="1"/>
</dbReference>
<dbReference type="Gene3D" id="3.10.110.10">
    <property type="entry name" value="Ubiquitin Conjugating Enzyme"/>
    <property type="match status" value="1"/>
</dbReference>
<evidence type="ECO:0000259" key="10">
    <source>
        <dbReference type="PROSITE" id="PS50222"/>
    </source>
</evidence>
<evidence type="ECO:0000256" key="1">
    <source>
        <dbReference type="ARBA" id="ARBA00004123"/>
    </source>
</evidence>
<dbReference type="GO" id="GO:0036503">
    <property type="term" value="P:ERAD pathway"/>
    <property type="evidence" value="ECO:0007669"/>
    <property type="project" value="InterPro"/>
</dbReference>
<evidence type="ECO:0000313" key="11">
    <source>
        <dbReference type="Proteomes" id="UP000515163"/>
    </source>
</evidence>
<evidence type="ECO:0000256" key="3">
    <source>
        <dbReference type="ARBA" id="ARBA00022679"/>
    </source>
</evidence>
<dbReference type="GO" id="GO:0000151">
    <property type="term" value="C:ubiquitin ligase complex"/>
    <property type="evidence" value="ECO:0007669"/>
    <property type="project" value="InterPro"/>
</dbReference>
<evidence type="ECO:0000259" key="9">
    <source>
        <dbReference type="PROSITE" id="PS50127"/>
    </source>
</evidence>
<comment type="subcellular location">
    <subcellularLocation>
        <location evidence="1">Nucleus</location>
    </subcellularLocation>
</comment>
<keyword evidence="7" id="KW-0472">Membrane</keyword>
<dbReference type="PANTHER" id="PTHR13931">
    <property type="entry name" value="UBIQUITINATION FACTOR E4"/>
    <property type="match status" value="1"/>
</dbReference>
<name>A0A6P8IP25_ACTTE</name>
<evidence type="ECO:0000256" key="7">
    <source>
        <dbReference type="SAM" id="Phobius"/>
    </source>
</evidence>
<dbReference type="GO" id="GO:0005634">
    <property type="term" value="C:nucleus"/>
    <property type="evidence" value="ECO:0007669"/>
    <property type="project" value="UniProtKB-SubCell"/>
</dbReference>
<feature type="compositionally biased region" description="Basic and acidic residues" evidence="6">
    <location>
        <begin position="163"/>
        <end position="172"/>
    </location>
</feature>
<dbReference type="PROSITE" id="PS50127">
    <property type="entry name" value="UBC_2"/>
    <property type="match status" value="1"/>
</dbReference>
<keyword evidence="4" id="KW-0833">Ubl conjugation pathway</keyword>
<dbReference type="CDD" id="cd23810">
    <property type="entry name" value="UBCc_BIRC6"/>
    <property type="match status" value="1"/>
</dbReference>
<dbReference type="Proteomes" id="UP000515163">
    <property type="component" value="Unplaced"/>
</dbReference>
<dbReference type="GO" id="GO:0000209">
    <property type="term" value="P:protein polyubiquitination"/>
    <property type="evidence" value="ECO:0007669"/>
    <property type="project" value="TreeGrafter"/>
</dbReference>
<dbReference type="InParanoid" id="A0A6P8IP25"/>
<dbReference type="Pfam" id="PF10408">
    <property type="entry name" value="Ufd2P_core"/>
    <property type="match status" value="1"/>
</dbReference>
<dbReference type="SMART" id="SM00212">
    <property type="entry name" value="UBCc"/>
    <property type="match status" value="1"/>
</dbReference>
<accession>A0A6P8IP25</accession>
<feature type="transmembrane region" description="Helical" evidence="7">
    <location>
        <begin position="116"/>
        <end position="134"/>
    </location>
</feature>
<evidence type="ECO:0000256" key="8">
    <source>
        <dbReference type="SAM" id="SignalP"/>
    </source>
</evidence>
<feature type="compositionally biased region" description="Polar residues" evidence="6">
    <location>
        <begin position="173"/>
        <end position="182"/>
    </location>
</feature>
<feature type="compositionally biased region" description="Acidic residues" evidence="6">
    <location>
        <begin position="197"/>
        <end position="207"/>
    </location>
</feature>
<dbReference type="OrthoDB" id="1926878at2759"/>
<dbReference type="GeneID" id="116303263"/>
<keyword evidence="7" id="KW-0812">Transmembrane</keyword>
<feature type="compositionally biased region" description="Acidic residues" evidence="6">
    <location>
        <begin position="1236"/>
        <end position="1259"/>
    </location>
</feature>
<comment type="pathway">
    <text evidence="2">Protein modification; protein ubiquitination.</text>
</comment>
<feature type="chain" id="PRO_5027789802" evidence="8">
    <location>
        <begin position="27"/>
        <end position="1538"/>
    </location>
</feature>
<feature type="domain" description="EF-hand" evidence="10">
    <location>
        <begin position="55"/>
        <end position="84"/>
    </location>
</feature>
<dbReference type="InterPro" id="IPR045132">
    <property type="entry name" value="UBE4"/>
</dbReference>
<dbReference type="KEGG" id="aten:116303263"/>
<dbReference type="PROSITE" id="PS50222">
    <property type="entry name" value="EF_HAND_2"/>
    <property type="match status" value="1"/>
</dbReference>
<dbReference type="GO" id="GO:0006511">
    <property type="term" value="P:ubiquitin-dependent protein catabolic process"/>
    <property type="evidence" value="ECO:0007669"/>
    <property type="project" value="InterPro"/>
</dbReference>
<evidence type="ECO:0000256" key="2">
    <source>
        <dbReference type="ARBA" id="ARBA00004906"/>
    </source>
</evidence>
<reference evidence="12" key="1">
    <citation type="submission" date="2025-08" db="UniProtKB">
        <authorList>
            <consortium name="RefSeq"/>
        </authorList>
    </citation>
    <scope>IDENTIFICATION</scope>
    <source>
        <tissue evidence="12">Tentacle</tissue>
    </source>
</reference>
<keyword evidence="3" id="KW-0808">Transferase</keyword>
<dbReference type="PANTHER" id="PTHR13931:SF2">
    <property type="entry name" value="UBIQUITIN CONJUGATION FACTOR E4 B"/>
    <property type="match status" value="1"/>
</dbReference>
<feature type="region of interest" description="Disordered" evidence="6">
    <location>
        <begin position="163"/>
        <end position="207"/>
    </location>
</feature>
<keyword evidence="8" id="KW-0732">Signal</keyword>